<name>A0A3S1C8M0_ELYCH</name>
<keyword evidence="2" id="KW-1185">Reference proteome</keyword>
<evidence type="ECO:0000313" key="2">
    <source>
        <dbReference type="Proteomes" id="UP000271974"/>
    </source>
</evidence>
<dbReference type="AlphaFoldDB" id="A0A3S1C8M0"/>
<feature type="non-terminal residue" evidence="1">
    <location>
        <position position="150"/>
    </location>
</feature>
<evidence type="ECO:0000313" key="1">
    <source>
        <dbReference type="EMBL" id="RUS85998.1"/>
    </source>
</evidence>
<proteinExistence type="predicted"/>
<protein>
    <submittedName>
        <fullName evidence="1">Uncharacterized protein</fullName>
    </submittedName>
</protein>
<accession>A0A3S1C8M0</accession>
<reference evidence="1 2" key="1">
    <citation type="submission" date="2019-01" db="EMBL/GenBank/DDBJ databases">
        <title>A draft genome assembly of the solar-powered sea slug Elysia chlorotica.</title>
        <authorList>
            <person name="Cai H."/>
            <person name="Li Q."/>
            <person name="Fang X."/>
            <person name="Li J."/>
            <person name="Curtis N.E."/>
            <person name="Altenburger A."/>
            <person name="Shibata T."/>
            <person name="Feng M."/>
            <person name="Maeda T."/>
            <person name="Schwartz J.A."/>
            <person name="Shigenobu S."/>
            <person name="Lundholm N."/>
            <person name="Nishiyama T."/>
            <person name="Yang H."/>
            <person name="Hasebe M."/>
            <person name="Li S."/>
            <person name="Pierce S.K."/>
            <person name="Wang J."/>
        </authorList>
    </citation>
    <scope>NUCLEOTIDE SEQUENCE [LARGE SCALE GENOMIC DNA]</scope>
    <source>
        <strain evidence="1">EC2010</strain>
        <tissue evidence="1">Whole organism of an adult</tissue>
    </source>
</reference>
<comment type="caution">
    <text evidence="1">The sequence shown here is derived from an EMBL/GenBank/DDBJ whole genome shotgun (WGS) entry which is preliminary data.</text>
</comment>
<gene>
    <name evidence="1" type="ORF">EGW08_006268</name>
</gene>
<sequence>MMFKIKDKAVLDRICGKVPTLKTCMSTHTASCWDSDITRFSTFFKDTMDYICTPAGKTVALNAAKTSCTMDPQFDQWFLGMKQTCETNFVTSVVAVMQSKTDNIDSSDICPLEATLNACVKTGMSNKCGSEMTTLIEKMWSLWMDPWLSD</sequence>
<dbReference type="OrthoDB" id="10475492at2759"/>
<dbReference type="EMBL" id="RQTK01000154">
    <property type="protein sequence ID" value="RUS85998.1"/>
    <property type="molecule type" value="Genomic_DNA"/>
</dbReference>
<dbReference type="Proteomes" id="UP000271974">
    <property type="component" value="Unassembled WGS sequence"/>
</dbReference>
<organism evidence="1 2">
    <name type="scientific">Elysia chlorotica</name>
    <name type="common">Eastern emerald elysia</name>
    <name type="synonym">Sea slug</name>
    <dbReference type="NCBI Taxonomy" id="188477"/>
    <lineage>
        <taxon>Eukaryota</taxon>
        <taxon>Metazoa</taxon>
        <taxon>Spiralia</taxon>
        <taxon>Lophotrochozoa</taxon>
        <taxon>Mollusca</taxon>
        <taxon>Gastropoda</taxon>
        <taxon>Heterobranchia</taxon>
        <taxon>Euthyneura</taxon>
        <taxon>Panpulmonata</taxon>
        <taxon>Sacoglossa</taxon>
        <taxon>Placobranchoidea</taxon>
        <taxon>Plakobranchidae</taxon>
        <taxon>Elysia</taxon>
    </lineage>
</organism>